<name>A0A4R8ZFH4_9MICO</name>
<feature type="domain" description="Protein kinase" evidence="5">
    <location>
        <begin position="80"/>
        <end position="368"/>
    </location>
</feature>
<dbReference type="SMART" id="SM00220">
    <property type="entry name" value="S_TKc"/>
    <property type="match status" value="1"/>
</dbReference>
<evidence type="ECO:0000256" key="3">
    <source>
        <dbReference type="ARBA" id="ARBA00022840"/>
    </source>
</evidence>
<protein>
    <recommendedName>
        <fullName evidence="5">Protein kinase domain-containing protein</fullName>
    </recommendedName>
</protein>
<feature type="region of interest" description="Disordered" evidence="4">
    <location>
        <begin position="36"/>
        <end position="65"/>
    </location>
</feature>
<dbReference type="SUPFAM" id="SSF56112">
    <property type="entry name" value="Protein kinase-like (PK-like)"/>
    <property type="match status" value="1"/>
</dbReference>
<organism evidence="6 7">
    <name type="scientific">Cryobacterium lyxosi</name>
    <dbReference type="NCBI Taxonomy" id="1259228"/>
    <lineage>
        <taxon>Bacteria</taxon>
        <taxon>Bacillati</taxon>
        <taxon>Actinomycetota</taxon>
        <taxon>Actinomycetes</taxon>
        <taxon>Micrococcales</taxon>
        <taxon>Microbacteriaceae</taxon>
        <taxon>Cryobacterium</taxon>
    </lineage>
</organism>
<evidence type="ECO:0000313" key="7">
    <source>
        <dbReference type="Proteomes" id="UP000298424"/>
    </source>
</evidence>
<reference evidence="6 7" key="1">
    <citation type="submission" date="2019-03" db="EMBL/GenBank/DDBJ databases">
        <title>Genomics of glacier-inhabiting Cryobacterium strains.</title>
        <authorList>
            <person name="Liu Q."/>
            <person name="Xin Y.-H."/>
        </authorList>
    </citation>
    <scope>NUCLEOTIDE SEQUENCE [LARGE SCALE GENOMIC DNA]</scope>
    <source>
        <strain evidence="6 7">TMT1-1</strain>
    </source>
</reference>
<evidence type="ECO:0000256" key="4">
    <source>
        <dbReference type="SAM" id="MobiDB-lite"/>
    </source>
</evidence>
<feature type="compositionally biased region" description="Polar residues" evidence="4">
    <location>
        <begin position="504"/>
        <end position="514"/>
    </location>
</feature>
<accession>A0A4R8ZFH4</accession>
<comment type="similarity">
    <text evidence="1">Belongs to the protein kinase superfamily. STE Ser/Thr protein kinase family. STE20 subfamily.</text>
</comment>
<evidence type="ECO:0000256" key="2">
    <source>
        <dbReference type="ARBA" id="ARBA00022741"/>
    </source>
</evidence>
<dbReference type="PANTHER" id="PTHR45832:SF22">
    <property type="entry name" value="SERINE_THREONINE-PROTEIN KINASE SAMKA-RELATED"/>
    <property type="match status" value="1"/>
</dbReference>
<keyword evidence="2" id="KW-0547">Nucleotide-binding</keyword>
<dbReference type="Gene3D" id="1.10.510.10">
    <property type="entry name" value="Transferase(Phosphotransferase) domain 1"/>
    <property type="match status" value="1"/>
</dbReference>
<dbReference type="Pfam" id="PF00069">
    <property type="entry name" value="Pkinase"/>
    <property type="match status" value="1"/>
</dbReference>
<dbReference type="GO" id="GO:0005524">
    <property type="term" value="F:ATP binding"/>
    <property type="evidence" value="ECO:0007669"/>
    <property type="project" value="UniProtKB-KW"/>
</dbReference>
<dbReference type="AlphaFoldDB" id="A0A4R8ZFH4"/>
<proteinExistence type="inferred from homology"/>
<feature type="region of interest" description="Disordered" evidence="4">
    <location>
        <begin position="355"/>
        <end position="379"/>
    </location>
</feature>
<dbReference type="InterPro" id="IPR051931">
    <property type="entry name" value="PAK3-like"/>
</dbReference>
<dbReference type="OrthoDB" id="5125808at2"/>
<keyword evidence="7" id="KW-1185">Reference proteome</keyword>
<dbReference type="GO" id="GO:0004672">
    <property type="term" value="F:protein kinase activity"/>
    <property type="evidence" value="ECO:0007669"/>
    <property type="project" value="InterPro"/>
</dbReference>
<evidence type="ECO:0000313" key="6">
    <source>
        <dbReference type="EMBL" id="TFD26049.1"/>
    </source>
</evidence>
<dbReference type="InterPro" id="IPR011009">
    <property type="entry name" value="Kinase-like_dom_sf"/>
</dbReference>
<sequence>MFRLLHNGPDPPPCTDEGYVRRSAGCAGEHGLVRRRAEQPPASVDEKQWQDSAQHAAHRDADDDPNAVATVHTESVVAGHRVIRLLGAGDRAVVYLGHSGSGSVVALKVFHAATESASVELDIAVLTSAAAPGLVRLLDVAQVRDGRICLILERLPGGSLAKYLVEHPSLSPGEVVTLLAPITLALSAMHAAGFAHGSVSQSTVLLDANGRAVLTGFGAVSHLTDAPRERMRRLRVDYERLAIVMMAVFESVDRTDPHHESGAALVRGFQATVNSAGAPDGADRAAGTAHPGSILGTLEYDLFGWADAEPLRGFHTDDRRDAQSVTVNSAVVETEAGQVNGVQLRHTALQIDPVRSEVSDNSNSHDETRADKTGGKFDNDVDSAGYRGEEHGEELGGSFDDRLPRGHFSLGGGTVLRRLSGRGTALLSAVQQRMGLRRVFEGIVDSLVDAHPFNSAGHALRKRLHGHHRPLLVAVFGGASILMLALTLFPVSGRAGETGPPETAGTNNAAQVNGTPGVADSPTTPTPTAGVPADTAGSASQAAIAGDDPIAAVLALLERRAACLATTSLVCLVDVDQTGSAMLASDSYDARERQQGLSGREIADYASYSPSLAERSGDLAVVVLTPVPGQQKSQPASVLVVKGEDGWRLREIFDY</sequence>
<feature type="region of interest" description="Disordered" evidence="4">
    <location>
        <begin position="496"/>
        <end position="535"/>
    </location>
</feature>
<dbReference type="InterPro" id="IPR000719">
    <property type="entry name" value="Prot_kinase_dom"/>
</dbReference>
<dbReference type="EMBL" id="SOGT01000011">
    <property type="protein sequence ID" value="TFD26049.1"/>
    <property type="molecule type" value="Genomic_DNA"/>
</dbReference>
<comment type="caution">
    <text evidence="6">The sequence shown here is derived from an EMBL/GenBank/DDBJ whole genome shotgun (WGS) entry which is preliminary data.</text>
</comment>
<dbReference type="PROSITE" id="PS50011">
    <property type="entry name" value="PROTEIN_KINASE_DOM"/>
    <property type="match status" value="1"/>
</dbReference>
<dbReference type="PANTHER" id="PTHR45832">
    <property type="entry name" value="SERINE/THREONINE-PROTEIN KINASE SAMKA-RELATED-RELATED"/>
    <property type="match status" value="1"/>
</dbReference>
<evidence type="ECO:0000259" key="5">
    <source>
        <dbReference type="PROSITE" id="PS50011"/>
    </source>
</evidence>
<keyword evidence="3" id="KW-0067">ATP-binding</keyword>
<dbReference type="Proteomes" id="UP000298424">
    <property type="component" value="Unassembled WGS sequence"/>
</dbReference>
<evidence type="ECO:0000256" key="1">
    <source>
        <dbReference type="ARBA" id="ARBA00008874"/>
    </source>
</evidence>
<feature type="compositionally biased region" description="Basic and acidic residues" evidence="4">
    <location>
        <begin position="36"/>
        <end position="49"/>
    </location>
</feature>
<gene>
    <name evidence="6" type="ORF">E3T27_09710</name>
</gene>